<accession>A0A4T0M5Z7</accession>
<evidence type="ECO:0000256" key="3">
    <source>
        <dbReference type="ARBA" id="ARBA00023006"/>
    </source>
</evidence>
<organism evidence="4 9">
    <name type="scientific">Wallemia mellicola</name>
    <dbReference type="NCBI Taxonomy" id="1708541"/>
    <lineage>
        <taxon>Eukaryota</taxon>
        <taxon>Fungi</taxon>
        <taxon>Dikarya</taxon>
        <taxon>Basidiomycota</taxon>
        <taxon>Wallemiomycotina</taxon>
        <taxon>Wallemiomycetes</taxon>
        <taxon>Wallemiales</taxon>
        <taxon>Wallemiaceae</taxon>
        <taxon>Wallemia</taxon>
    </lineage>
</organism>
<evidence type="ECO:0000313" key="4">
    <source>
        <dbReference type="EMBL" id="TIB77636.1"/>
    </source>
</evidence>
<dbReference type="GO" id="GO:0000045">
    <property type="term" value="P:autophagosome assembly"/>
    <property type="evidence" value="ECO:0007669"/>
    <property type="project" value="TreeGrafter"/>
</dbReference>
<comment type="caution">
    <text evidence="4">The sequence shown here is derived from an EMBL/GenBank/DDBJ whole genome shotgun (WGS) entry which is preliminary data.</text>
</comment>
<dbReference type="EMBL" id="SPRH01000033">
    <property type="protein sequence ID" value="TIB98944.1"/>
    <property type="molecule type" value="Genomic_DNA"/>
</dbReference>
<dbReference type="EMBL" id="SPRC01000032">
    <property type="protein sequence ID" value="TIB77636.1"/>
    <property type="molecule type" value="Genomic_DNA"/>
</dbReference>
<protein>
    <recommendedName>
        <fullName evidence="2">Autophagy-related protein 101</fullName>
    </recommendedName>
</protein>
<gene>
    <name evidence="6" type="ORF">E3Q10_02744</name>
    <name evidence="5" type="ORF">E3Q17_02777</name>
    <name evidence="4" type="ORF">E3Q22_02949</name>
</gene>
<dbReference type="Proteomes" id="UP000305647">
    <property type="component" value="Unassembled WGS sequence"/>
</dbReference>
<dbReference type="EMBL" id="SPRO01000030">
    <property type="protein sequence ID" value="TIC29192.1"/>
    <property type="molecule type" value="Genomic_DNA"/>
</dbReference>
<keyword evidence="3" id="KW-0072">Autophagy</keyword>
<dbReference type="Proteomes" id="UP000310685">
    <property type="component" value="Unassembled WGS sequence"/>
</dbReference>
<dbReference type="GO" id="GO:1990316">
    <property type="term" value="C:Atg1/ULK1 kinase complex"/>
    <property type="evidence" value="ECO:0007669"/>
    <property type="project" value="TreeGrafter"/>
</dbReference>
<evidence type="ECO:0000313" key="7">
    <source>
        <dbReference type="Proteomes" id="UP000305647"/>
    </source>
</evidence>
<dbReference type="AlphaFoldDB" id="A0A4T0M5Z7"/>
<sequence>MTVTKTLTITVDKAYLEDVCAGILHSMLFQRTLGNFKPKELAVLDVPMPAIESASIGQLVQRYAQELSATSTDRGVLALVLAETQSRRTNHWFGFGEQETTTQVPWETWIVNFNILISKSENHKQILYTNTQNDLQKALLQILSFADERKDHIPPIMTADLTPFPFHIVVNPPEGPPTRSGSPHSLAVAEVNRVLSGEKHQSPNSYFSAPLHSIAKRITSSNNSEENH</sequence>
<dbReference type="InterPro" id="IPR012445">
    <property type="entry name" value="ATG101"/>
</dbReference>
<dbReference type="GO" id="GO:0019901">
    <property type="term" value="F:protein kinase binding"/>
    <property type="evidence" value="ECO:0007669"/>
    <property type="project" value="TreeGrafter"/>
</dbReference>
<evidence type="ECO:0000313" key="8">
    <source>
        <dbReference type="Proteomes" id="UP000307169"/>
    </source>
</evidence>
<evidence type="ECO:0000256" key="2">
    <source>
        <dbReference type="ARBA" id="ARBA00018874"/>
    </source>
</evidence>
<comment type="similarity">
    <text evidence="1">Belongs to the ATG101 family.</text>
</comment>
<evidence type="ECO:0000256" key="1">
    <source>
        <dbReference type="ARBA" id="ARBA00007130"/>
    </source>
</evidence>
<dbReference type="PANTHER" id="PTHR13292:SF0">
    <property type="entry name" value="AUTOPHAGY-RELATED PROTEIN 101"/>
    <property type="match status" value="1"/>
</dbReference>
<dbReference type="PANTHER" id="PTHR13292">
    <property type="entry name" value="AUTOPHAGY-RELATED PROTEIN 101"/>
    <property type="match status" value="1"/>
</dbReference>
<dbReference type="Proteomes" id="UP000307169">
    <property type="component" value="Unassembled WGS sequence"/>
</dbReference>
<dbReference type="GO" id="GO:0000407">
    <property type="term" value="C:phagophore assembly site"/>
    <property type="evidence" value="ECO:0007669"/>
    <property type="project" value="TreeGrafter"/>
</dbReference>
<evidence type="ECO:0000313" key="6">
    <source>
        <dbReference type="EMBL" id="TIC29192.1"/>
    </source>
</evidence>
<evidence type="ECO:0000313" key="9">
    <source>
        <dbReference type="Proteomes" id="UP000310685"/>
    </source>
</evidence>
<evidence type="ECO:0000313" key="5">
    <source>
        <dbReference type="EMBL" id="TIB98944.1"/>
    </source>
</evidence>
<proteinExistence type="inferred from homology"/>
<dbReference type="Pfam" id="PF07855">
    <property type="entry name" value="ATG101"/>
    <property type="match status" value="1"/>
</dbReference>
<name>A0A4T0M5Z7_9BASI</name>
<reference evidence="7 8" key="1">
    <citation type="submission" date="2019-03" db="EMBL/GenBank/DDBJ databases">
        <title>Sequencing 25 genomes of Wallemia mellicola.</title>
        <authorList>
            <person name="Gostincar C."/>
        </authorList>
    </citation>
    <scope>NUCLEOTIDE SEQUENCE [LARGE SCALE GENOMIC DNA]</scope>
    <source>
        <strain evidence="5 8">EXF-1262</strain>
        <strain evidence="4 9">EXF-6152</strain>
        <strain evidence="6 7">EXF-8738</strain>
    </source>
</reference>